<dbReference type="AlphaFoldDB" id="V2X131"/>
<dbReference type="Proteomes" id="UP000017559">
    <property type="component" value="Unassembled WGS sequence"/>
</dbReference>
<evidence type="ECO:0000256" key="2">
    <source>
        <dbReference type="SAM" id="Phobius"/>
    </source>
</evidence>
<protein>
    <submittedName>
        <fullName evidence="3">Uncharacterized protein</fullName>
    </submittedName>
</protein>
<evidence type="ECO:0000256" key="1">
    <source>
        <dbReference type="SAM" id="MobiDB-lite"/>
    </source>
</evidence>
<gene>
    <name evidence="3" type="ORF">Moror_9847</name>
</gene>
<name>V2X131_MONRO</name>
<accession>V2X131</accession>
<organism evidence="3 4">
    <name type="scientific">Moniliophthora roreri (strain MCA 2997)</name>
    <name type="common">Cocoa frosty pod rot fungus</name>
    <name type="synonym">Crinipellis roreri</name>
    <dbReference type="NCBI Taxonomy" id="1381753"/>
    <lineage>
        <taxon>Eukaryota</taxon>
        <taxon>Fungi</taxon>
        <taxon>Dikarya</taxon>
        <taxon>Basidiomycota</taxon>
        <taxon>Agaricomycotina</taxon>
        <taxon>Agaricomycetes</taxon>
        <taxon>Agaricomycetidae</taxon>
        <taxon>Agaricales</taxon>
        <taxon>Marasmiineae</taxon>
        <taxon>Marasmiaceae</taxon>
        <taxon>Moniliophthora</taxon>
    </lineage>
</organism>
<proteinExistence type="predicted"/>
<sequence length="156" mass="17208">MTYLYRRPNRTNVYSTALIASRISSMNEVHTSLNLHAPGSSRLTHVLAIFIESAFIYSAWGLVFIATFAFDSAIGPVFANTYPSVAGIAFALISARVEAASMSSNHAQSFTNPMSRVQFETFPSMRDHESGSGPVNPMQNHENEERSQMDSGNRLQ</sequence>
<comment type="caution">
    <text evidence="3">The sequence shown here is derived from an EMBL/GenBank/DDBJ whole genome shotgun (WGS) entry which is preliminary data.</text>
</comment>
<dbReference type="OrthoDB" id="3250682at2759"/>
<reference evidence="3 4" key="1">
    <citation type="journal article" date="2014" name="BMC Genomics">
        <title>Genome and secretome analysis of the hemibiotrophic fungal pathogen, Moniliophthora roreri, which causes frosty pod rot disease of cacao: mechanisms of the biotrophic and necrotrophic phases.</title>
        <authorList>
            <person name="Meinhardt L.W."/>
            <person name="Costa G.G.L."/>
            <person name="Thomazella D.P.T."/>
            <person name="Teixeira P.J.P.L."/>
            <person name="Carazzolle M.F."/>
            <person name="Schuster S.C."/>
            <person name="Carlson J.E."/>
            <person name="Guiltinan M.J."/>
            <person name="Mieczkowski P."/>
            <person name="Farmer A."/>
            <person name="Ramaraj T."/>
            <person name="Crozier J."/>
            <person name="Davis R.E."/>
            <person name="Shao J."/>
            <person name="Melnick R.L."/>
            <person name="Pereira G.A.G."/>
            <person name="Bailey B.A."/>
        </authorList>
    </citation>
    <scope>NUCLEOTIDE SEQUENCE [LARGE SCALE GENOMIC DNA]</scope>
    <source>
        <strain evidence="3 4">MCA 2997</strain>
    </source>
</reference>
<dbReference type="EMBL" id="AWSO01000923">
    <property type="protein sequence ID" value="ESK86496.1"/>
    <property type="molecule type" value="Genomic_DNA"/>
</dbReference>
<dbReference type="KEGG" id="mrr:Moror_9847"/>
<keyword evidence="4" id="KW-1185">Reference proteome</keyword>
<feature type="region of interest" description="Disordered" evidence="1">
    <location>
        <begin position="125"/>
        <end position="156"/>
    </location>
</feature>
<feature type="transmembrane region" description="Helical" evidence="2">
    <location>
        <begin position="46"/>
        <end position="70"/>
    </location>
</feature>
<evidence type="ECO:0000313" key="3">
    <source>
        <dbReference type="EMBL" id="ESK86496.1"/>
    </source>
</evidence>
<keyword evidence="2" id="KW-0812">Transmembrane</keyword>
<evidence type="ECO:0000313" key="4">
    <source>
        <dbReference type="Proteomes" id="UP000017559"/>
    </source>
</evidence>
<keyword evidence="2" id="KW-1133">Transmembrane helix</keyword>
<dbReference type="HOGENOM" id="CLU_117286_0_0_1"/>
<keyword evidence="2" id="KW-0472">Membrane</keyword>
<feature type="transmembrane region" description="Helical" evidence="2">
    <location>
        <begin position="82"/>
        <end position="99"/>
    </location>
</feature>